<organism evidence="2">
    <name type="scientific">Homalodisca liturata</name>
    <dbReference type="NCBI Taxonomy" id="320908"/>
    <lineage>
        <taxon>Eukaryota</taxon>
        <taxon>Metazoa</taxon>
        <taxon>Ecdysozoa</taxon>
        <taxon>Arthropoda</taxon>
        <taxon>Hexapoda</taxon>
        <taxon>Insecta</taxon>
        <taxon>Pterygota</taxon>
        <taxon>Neoptera</taxon>
        <taxon>Paraneoptera</taxon>
        <taxon>Hemiptera</taxon>
        <taxon>Auchenorrhyncha</taxon>
        <taxon>Membracoidea</taxon>
        <taxon>Cicadellidae</taxon>
        <taxon>Cicadellinae</taxon>
        <taxon>Proconiini</taxon>
        <taxon>Homalodisca</taxon>
    </lineage>
</organism>
<reference evidence="2" key="1">
    <citation type="submission" date="2015-11" db="EMBL/GenBank/DDBJ databases">
        <title>De novo transcriptome assembly of four potential Pierce s Disease insect vectors from Arizona vineyards.</title>
        <authorList>
            <person name="Tassone E.E."/>
        </authorList>
    </citation>
    <scope>NUCLEOTIDE SEQUENCE</scope>
</reference>
<dbReference type="Pfam" id="PF12422">
    <property type="entry name" value="Condensin2nSMC"/>
    <property type="match status" value="1"/>
</dbReference>
<accession>A0A1B6K6J8</accession>
<dbReference type="GO" id="GO:0000796">
    <property type="term" value="C:condensin complex"/>
    <property type="evidence" value="ECO:0007669"/>
    <property type="project" value="TreeGrafter"/>
</dbReference>
<gene>
    <name evidence="2" type="ORF">g.22172</name>
</gene>
<dbReference type="Gene3D" id="1.25.10.10">
    <property type="entry name" value="Leucine-rich Repeat Variant"/>
    <property type="match status" value="1"/>
</dbReference>
<dbReference type="AlphaFoldDB" id="A0A1B6K6J8"/>
<evidence type="ECO:0000256" key="1">
    <source>
        <dbReference type="SAM" id="MobiDB-lite"/>
    </source>
</evidence>
<protein>
    <submittedName>
        <fullName evidence="2">Uncharacterized protein</fullName>
    </submittedName>
</protein>
<dbReference type="PANTHER" id="PTHR16199:SF4">
    <property type="entry name" value="CONDENSIN-2 COMPLEX SUBUNIT G2"/>
    <property type="match status" value="1"/>
</dbReference>
<dbReference type="GO" id="GO:0000070">
    <property type="term" value="P:mitotic sister chromatid segregation"/>
    <property type="evidence" value="ECO:0007669"/>
    <property type="project" value="TreeGrafter"/>
</dbReference>
<feature type="compositionally biased region" description="Basic and acidic residues" evidence="1">
    <location>
        <begin position="1"/>
        <end position="15"/>
    </location>
</feature>
<feature type="compositionally biased region" description="Basic and acidic residues" evidence="1">
    <location>
        <begin position="601"/>
        <end position="615"/>
    </location>
</feature>
<dbReference type="PANTHER" id="PTHR16199">
    <property type="entry name" value="CONDENSIN-2 COMPLEX SUBUNIT G2"/>
    <property type="match status" value="1"/>
</dbReference>
<name>A0A1B6K6J8_9HEMI</name>
<dbReference type="GO" id="GO:0005634">
    <property type="term" value="C:nucleus"/>
    <property type="evidence" value="ECO:0007669"/>
    <property type="project" value="InterPro"/>
</dbReference>
<feature type="region of interest" description="Disordered" evidence="1">
    <location>
        <begin position="601"/>
        <end position="674"/>
    </location>
</feature>
<feature type="region of interest" description="Disordered" evidence="1">
    <location>
        <begin position="1"/>
        <end position="26"/>
    </location>
</feature>
<dbReference type="EMBL" id="GECU01000628">
    <property type="protein sequence ID" value="JAT07079.1"/>
    <property type="molecule type" value="Transcribed_RNA"/>
</dbReference>
<dbReference type="SUPFAM" id="SSF48371">
    <property type="entry name" value="ARM repeat"/>
    <property type="match status" value="1"/>
</dbReference>
<dbReference type="InterPro" id="IPR011989">
    <property type="entry name" value="ARM-like"/>
</dbReference>
<feature type="compositionally biased region" description="Basic and acidic residues" evidence="1">
    <location>
        <begin position="664"/>
        <end position="673"/>
    </location>
</feature>
<feature type="compositionally biased region" description="Basic and acidic residues" evidence="1">
    <location>
        <begin position="642"/>
        <end position="654"/>
    </location>
</feature>
<dbReference type="InterPro" id="IPR016024">
    <property type="entry name" value="ARM-type_fold"/>
</dbReference>
<evidence type="ECO:0000313" key="2">
    <source>
        <dbReference type="EMBL" id="JAT07079.1"/>
    </source>
</evidence>
<proteinExistence type="predicted"/>
<dbReference type="InterPro" id="IPR024741">
    <property type="entry name" value="Condensin2_G2"/>
</dbReference>
<sequence>MADSDVANHKTEVQLKKKRSKSTKKSLIAENEKRQKCLEILLKSNSLPQCVVNILKEELKERGQMYKMSMDEMEQFWQELHGYIRELVRQLLDDEGNVGEQICAVVNLLQHTALLHCVGESETFTQMAMVLNLAMTHETCQLQVKNEICKLSEYCCIKELRVPGEFYLNTFNFLFDYTLSEKETEAVDVKLAVKRMWEMHVALARLNLRTQTCEAVVNKLARIVVSPNYLACKEGRQFIAFTFTLDIKLIKKFHQAVKDFLPSCKRNQAVAYGEVYHSAWLNGSAEVRQALGSQCIQNLMTHMFVFPRKKQELTHLGHNVFAILSYLHHNRTLSHFSKTLSELYMPLLWRHLRSGNNIERCNAAEVFLDAYPLETPGSGKVEESNFMNKQHSEMFDLLTDNCHVVRIIAIKGICDKLCSAWRTFPPETIQVLMRNLIDLASDGSDAGVRRALYDGLAVLLLNPESAAYLARILPGLRDCIHDENEKVRKSFVRLLCGVKNMPDPPIKYWKIVTVNHLAARLELENLEVGSELSKLLMSNIYTADQSVDKFLFRLLNFIKISPRAARKLFQFSIKVLDYKNALRVMITILLNLRAHVKKKEAENHCPEQHQEENEVRQSVPKRKKRKSAEVLQSISENDQDGSENKENDRSKENQRNSSSCSSATEDKEEKDEYNQPGVAHALVDIVSLLWSIHSKSLADPSHEEDHNNLMDMACAGIPLFLKYYRGTSTYYAVVHLASFVPPDRLKSVSTVCSACVSHLKQVSEVTPPAELEVVVHALCSWGRFADIQDLVIDWLDQAFRCEGLNQSQVPKEEMKQRRVRFVAKGGKPMVALQLLDTVFGHPLNSTRVLNKSYNMIHDLYIYLERIKVVVERRLLGGLPLDSPMLSDNFLLKCMYRYAILILILHRPEPQTAANDESVVDAFDASVMFYQFLVWTIRVIKPLMPQEIEAEADISVLLIKDILRAAANLVDLMYANEETVMKIAELIQGLLSSECGLWFVESSMIVVKHLKDYTEAKYGAEDKAQLMKKVVPSLLSQALRLLSVKKYTRDQMAVFTSYIFLM</sequence>